<dbReference type="PANTHER" id="PTHR41913:SF1">
    <property type="entry name" value="DUF1684 DOMAIN-CONTAINING PROTEIN"/>
    <property type="match status" value="1"/>
</dbReference>
<dbReference type="Proteomes" id="UP001199795">
    <property type="component" value="Unassembled WGS sequence"/>
</dbReference>
<dbReference type="EMBL" id="JAKKDU010000005">
    <property type="protein sequence ID" value="MCF7567787.1"/>
    <property type="molecule type" value="Genomic_DNA"/>
</dbReference>
<sequence>MRIYVLFFTLCVILCSCKQEKRPVLGETEYQKEQNANFKDATISPLKDKDRKDFKGLEFFKFDSTYVIKTSFKRTPNETVFKMKTTTDREPEYVKYGELNFDLKGKNFTLNIYQNQGLIDKEGYDDYLFLPFLDETNGIESYGGGRYIDARIPKNDSMVIDFNKAYNPYCAYNDKYSCPIVPRENYLNTRIEAGVKTFGKY</sequence>
<dbReference type="InterPro" id="IPR012467">
    <property type="entry name" value="DUF1684"/>
</dbReference>
<dbReference type="RefSeq" id="WP_237239138.1">
    <property type="nucleotide sequence ID" value="NZ_JAKKDU010000005.1"/>
</dbReference>
<dbReference type="PROSITE" id="PS51257">
    <property type="entry name" value="PROKAR_LIPOPROTEIN"/>
    <property type="match status" value="1"/>
</dbReference>
<name>A0AAE3JL46_9FLAO</name>
<reference evidence="1" key="1">
    <citation type="submission" date="2022-01" db="EMBL/GenBank/DDBJ databases">
        <title>Draft genome sequence of Sabulilitoribacter arenilitoris KCTC 52401.</title>
        <authorList>
            <person name="Oh J.-S."/>
        </authorList>
    </citation>
    <scope>NUCLEOTIDE SEQUENCE</scope>
    <source>
        <strain evidence="1">HMF6543</strain>
    </source>
</reference>
<dbReference type="PANTHER" id="PTHR41913">
    <property type="entry name" value="DUF1684 DOMAIN-CONTAINING PROTEIN"/>
    <property type="match status" value="1"/>
</dbReference>
<dbReference type="Pfam" id="PF07920">
    <property type="entry name" value="DUF1684"/>
    <property type="match status" value="1"/>
</dbReference>
<gene>
    <name evidence="1" type="ORF">L3X37_05340</name>
</gene>
<accession>A0AAE3JL46</accession>
<evidence type="ECO:0000313" key="2">
    <source>
        <dbReference type="Proteomes" id="UP001199795"/>
    </source>
</evidence>
<dbReference type="AlphaFoldDB" id="A0AAE3JL46"/>
<protein>
    <submittedName>
        <fullName evidence="1">DUF1684 domain-containing protein</fullName>
    </submittedName>
</protein>
<proteinExistence type="predicted"/>
<keyword evidence="2" id="KW-1185">Reference proteome</keyword>
<organism evidence="1 2">
    <name type="scientific">Wocania arenilitoris</name>
    <dbReference type="NCBI Taxonomy" id="2044858"/>
    <lineage>
        <taxon>Bacteria</taxon>
        <taxon>Pseudomonadati</taxon>
        <taxon>Bacteroidota</taxon>
        <taxon>Flavobacteriia</taxon>
        <taxon>Flavobacteriales</taxon>
        <taxon>Flavobacteriaceae</taxon>
        <taxon>Wocania</taxon>
    </lineage>
</organism>
<evidence type="ECO:0000313" key="1">
    <source>
        <dbReference type="EMBL" id="MCF7567787.1"/>
    </source>
</evidence>
<comment type="caution">
    <text evidence="1">The sequence shown here is derived from an EMBL/GenBank/DDBJ whole genome shotgun (WGS) entry which is preliminary data.</text>
</comment>